<evidence type="ECO:0000313" key="1">
    <source>
        <dbReference type="EMBL" id="VXA82101.1"/>
    </source>
</evidence>
<sequence length="141" mass="15744">MERLRISTVLITDTRYETMKRLILMMPLIASGCANYAFNSNLDKENFDEYFKPGSVRIYEQDELADLNYLYLGTIEGESCQADANQPVPNAGEARTLARRRAADMGGNGVTIDKCAEFSDTPGCLRQVICYGQALKVAEEK</sequence>
<accession>A0A653KSP9</accession>
<dbReference type="Proteomes" id="UP000439123">
    <property type="component" value="Unassembled WGS sequence"/>
</dbReference>
<dbReference type="Gene3D" id="3.30.110.70">
    <property type="entry name" value="Hypothetical protein apc22750. Chain B"/>
    <property type="match status" value="1"/>
</dbReference>
<dbReference type="GO" id="GO:0035556">
    <property type="term" value="P:intracellular signal transduction"/>
    <property type="evidence" value="ECO:0007669"/>
    <property type="project" value="InterPro"/>
</dbReference>
<name>A0A653KSP9_AERVE</name>
<protein>
    <recommendedName>
        <fullName evidence="3">Exopolysaccharide biosynthesis protein</fullName>
    </recommendedName>
</protein>
<proteinExistence type="predicted"/>
<evidence type="ECO:0000313" key="2">
    <source>
        <dbReference type="Proteomes" id="UP000439123"/>
    </source>
</evidence>
<dbReference type="Pfam" id="PF16358">
    <property type="entry name" value="RcsF"/>
    <property type="match status" value="1"/>
</dbReference>
<organism evidence="1 2">
    <name type="scientific">Aeromonas veronii</name>
    <dbReference type="NCBI Taxonomy" id="654"/>
    <lineage>
        <taxon>Bacteria</taxon>
        <taxon>Pseudomonadati</taxon>
        <taxon>Pseudomonadota</taxon>
        <taxon>Gammaproteobacteria</taxon>
        <taxon>Aeromonadales</taxon>
        <taxon>Aeromonadaceae</taxon>
        <taxon>Aeromonas</taxon>
    </lineage>
</organism>
<dbReference type="EMBL" id="CABWLC010000004">
    <property type="protein sequence ID" value="VXA82101.1"/>
    <property type="molecule type" value="Genomic_DNA"/>
</dbReference>
<evidence type="ECO:0008006" key="3">
    <source>
        <dbReference type="Google" id="ProtNLM"/>
    </source>
</evidence>
<dbReference type="InterPro" id="IPR030852">
    <property type="entry name" value="RcsF"/>
</dbReference>
<reference evidence="1 2" key="1">
    <citation type="submission" date="2019-10" db="EMBL/GenBank/DDBJ databases">
        <authorList>
            <person name="Karimi E."/>
        </authorList>
    </citation>
    <scope>NUCLEOTIDE SEQUENCE [LARGE SCALE GENOMIC DNA]</scope>
    <source>
        <strain evidence="1">Aeromonas sp. 8C</strain>
    </source>
</reference>
<dbReference type="AlphaFoldDB" id="A0A653KSP9"/>
<dbReference type="GO" id="GO:0009279">
    <property type="term" value="C:cell outer membrane"/>
    <property type="evidence" value="ECO:0007669"/>
    <property type="project" value="InterPro"/>
</dbReference>
<gene>
    <name evidence="1" type="ORF">AERO8C_120510</name>
</gene>
<dbReference type="PROSITE" id="PS51257">
    <property type="entry name" value="PROKAR_LIPOPROTEIN"/>
    <property type="match status" value="1"/>
</dbReference>